<dbReference type="PANTHER" id="PTHR33121:SF76">
    <property type="entry name" value="SIGNALING PROTEIN"/>
    <property type="match status" value="1"/>
</dbReference>
<dbReference type="SUPFAM" id="SSF141868">
    <property type="entry name" value="EAL domain-like"/>
    <property type="match status" value="1"/>
</dbReference>
<dbReference type="Gene3D" id="3.30.450.40">
    <property type="match status" value="1"/>
</dbReference>
<dbReference type="EMBL" id="JBHRYH010000042">
    <property type="protein sequence ID" value="MFC3627119.1"/>
    <property type="molecule type" value="Genomic_DNA"/>
</dbReference>
<dbReference type="Pfam" id="PF00563">
    <property type="entry name" value="EAL"/>
    <property type="match status" value="1"/>
</dbReference>
<dbReference type="Pfam" id="PF13185">
    <property type="entry name" value="GAF_2"/>
    <property type="match status" value="1"/>
</dbReference>
<dbReference type="CDD" id="cd01948">
    <property type="entry name" value="EAL"/>
    <property type="match status" value="1"/>
</dbReference>
<evidence type="ECO:0000313" key="3">
    <source>
        <dbReference type="Proteomes" id="UP001595636"/>
    </source>
</evidence>
<dbReference type="SMART" id="SM00052">
    <property type="entry name" value="EAL"/>
    <property type="match status" value="1"/>
</dbReference>
<protein>
    <submittedName>
        <fullName evidence="2">EAL domain-containing protein</fullName>
    </submittedName>
</protein>
<dbReference type="InterPro" id="IPR050706">
    <property type="entry name" value="Cyclic-di-GMP_PDE-like"/>
</dbReference>
<dbReference type="Gene3D" id="3.20.20.450">
    <property type="entry name" value="EAL domain"/>
    <property type="match status" value="1"/>
</dbReference>
<feature type="domain" description="EAL" evidence="1">
    <location>
        <begin position="157"/>
        <end position="399"/>
    </location>
</feature>
<dbReference type="InterPro" id="IPR035919">
    <property type="entry name" value="EAL_sf"/>
</dbReference>
<reference evidence="3" key="1">
    <citation type="journal article" date="2019" name="Int. J. Syst. Evol. Microbiol.">
        <title>The Global Catalogue of Microorganisms (GCM) 10K type strain sequencing project: providing services to taxonomists for standard genome sequencing and annotation.</title>
        <authorList>
            <consortium name="The Broad Institute Genomics Platform"/>
            <consortium name="The Broad Institute Genome Sequencing Center for Infectious Disease"/>
            <person name="Wu L."/>
            <person name="Ma J."/>
        </authorList>
    </citation>
    <scope>NUCLEOTIDE SEQUENCE [LARGE SCALE GENOMIC DNA]</scope>
    <source>
        <strain evidence="3">KCTC 42195</strain>
    </source>
</reference>
<dbReference type="InterPro" id="IPR001633">
    <property type="entry name" value="EAL_dom"/>
</dbReference>
<accession>A0ABV7TWM5</accession>
<dbReference type="InterPro" id="IPR003018">
    <property type="entry name" value="GAF"/>
</dbReference>
<dbReference type="PROSITE" id="PS50883">
    <property type="entry name" value="EAL"/>
    <property type="match status" value="1"/>
</dbReference>
<dbReference type="Proteomes" id="UP001595636">
    <property type="component" value="Unassembled WGS sequence"/>
</dbReference>
<dbReference type="SUPFAM" id="SSF55781">
    <property type="entry name" value="GAF domain-like"/>
    <property type="match status" value="1"/>
</dbReference>
<dbReference type="RefSeq" id="WP_390280447.1">
    <property type="nucleotide sequence ID" value="NZ_JBHRYH010000042.1"/>
</dbReference>
<organism evidence="2 3">
    <name type="scientific">Vogesella amnigena</name>
    <dbReference type="NCBI Taxonomy" id="1507449"/>
    <lineage>
        <taxon>Bacteria</taxon>
        <taxon>Pseudomonadati</taxon>
        <taxon>Pseudomonadota</taxon>
        <taxon>Betaproteobacteria</taxon>
        <taxon>Neisseriales</taxon>
        <taxon>Chromobacteriaceae</taxon>
        <taxon>Vogesella</taxon>
    </lineage>
</organism>
<evidence type="ECO:0000313" key="2">
    <source>
        <dbReference type="EMBL" id="MFC3627119.1"/>
    </source>
</evidence>
<proteinExistence type="predicted"/>
<gene>
    <name evidence="2" type="ORF">ACFOKJ_13455</name>
</gene>
<name>A0ABV7TWM5_9NEIS</name>
<evidence type="ECO:0000259" key="1">
    <source>
        <dbReference type="PROSITE" id="PS50883"/>
    </source>
</evidence>
<dbReference type="PANTHER" id="PTHR33121">
    <property type="entry name" value="CYCLIC DI-GMP PHOSPHODIESTERASE PDEF"/>
    <property type="match status" value="1"/>
</dbReference>
<comment type="caution">
    <text evidence="2">The sequence shown here is derived from an EMBL/GenBank/DDBJ whole genome shotgun (WGS) entry which is preliminary data.</text>
</comment>
<dbReference type="InterPro" id="IPR029016">
    <property type="entry name" value="GAF-like_dom_sf"/>
</dbReference>
<sequence length="399" mass="43817">MTANQHSTDETIRKTLHSVRTLLGMEVAFISEFKDARRIFRYVDSAEGSVPSVCVGHSDPLEESYCQRVVDGRLPELIRDAQQVPEALTLPATTVVPVGAHLSVPIRFSDGHIYGTFCCFCTSPDATLNDRDIRTIRLFAEVTGKLMEQQIEESSIHQAIVDRLQDVLDAERFTIVYQPIIHVAQHRIVGYEALTRFSAEPIRSPDLWFNEAAEVGLQESLELAVIRKALQGLIHFPDGTCLSLNVSPSTLLKGSLDAVLASFPLERLMLEVTEHVSVDDYSSISAALKPLRERGLKLAVDDAGAGYASFRHILKLQPDVIKLDVSLIRKIDSDTGCRALAAALIRFAEETGSKIVAEGVETVAELHALRELKVAKVQGYLLGCPALIDALPSRPAWGA</sequence>
<keyword evidence="3" id="KW-1185">Reference proteome</keyword>
<dbReference type="SMART" id="SM00065">
    <property type="entry name" value="GAF"/>
    <property type="match status" value="1"/>
</dbReference>